<evidence type="ECO:0000313" key="2">
    <source>
        <dbReference type="Proteomes" id="UP000585836"/>
    </source>
</evidence>
<evidence type="ECO:0000313" key="1">
    <source>
        <dbReference type="EMBL" id="MBB5932514.1"/>
    </source>
</evidence>
<reference evidence="1 2" key="1">
    <citation type="submission" date="2020-08" db="EMBL/GenBank/DDBJ databases">
        <title>Genomic Encyclopedia of Type Strains, Phase III (KMG-III): the genomes of soil and plant-associated and newly described type strains.</title>
        <authorList>
            <person name="Whitman W."/>
        </authorList>
    </citation>
    <scope>NUCLEOTIDE SEQUENCE [LARGE SCALE GENOMIC DNA]</scope>
    <source>
        <strain evidence="1 2">CECT 3313</strain>
    </source>
</reference>
<dbReference type="RefSeq" id="WP_184975010.1">
    <property type="nucleotide sequence ID" value="NZ_BAAAWF010000079.1"/>
</dbReference>
<dbReference type="Proteomes" id="UP000585836">
    <property type="component" value="Unassembled WGS sequence"/>
</dbReference>
<dbReference type="InterPro" id="IPR045756">
    <property type="entry name" value="DUF6183"/>
</dbReference>
<comment type="caution">
    <text evidence="1">The sequence shown here is derived from an EMBL/GenBank/DDBJ whole genome shotgun (WGS) entry which is preliminary data.</text>
</comment>
<protein>
    <submittedName>
        <fullName evidence="1">Uncharacterized protein</fullName>
    </submittedName>
</protein>
<keyword evidence="2" id="KW-1185">Reference proteome</keyword>
<proteinExistence type="predicted"/>
<dbReference type="AlphaFoldDB" id="A0A7W9Q384"/>
<dbReference type="EMBL" id="JACHJK010000027">
    <property type="protein sequence ID" value="MBB5932514.1"/>
    <property type="molecule type" value="Genomic_DNA"/>
</dbReference>
<sequence>MAGGGTVGGGGAERYSWHTVEAWARGGQAERIGAAGGALAAEARQIGERLETLHRDLAFMQRALALTPGRAFLRRLLSLSTQVRHSKASDERLLASLIAEAQSLDDALYVLWHPEAIEHHELRACLFHELLLRGADPDELLPRAGRRPDFRPGHWSGLSWLPARPAEMEGPDLSAWLPSRGYLNSASGSPAPMKSPTPVGAAARRAGGVHRVREATPAQLVELIGRPARDGRWCDHEARVFALDEPVTARELPHVVSALPLDCLRGLGERDRFEGEECTLGTVWLTLFMTASTGGIGSPGVHGAWGRFSAWLALSGLCGAEYPEASAREVEERARACSWYRFGADTGWFRNEVSDYGIAALSPDGRRIAVLAATDAD</sequence>
<accession>A0A7W9Q384</accession>
<dbReference type="Pfam" id="PF19681">
    <property type="entry name" value="DUF6183"/>
    <property type="match status" value="1"/>
</dbReference>
<name>A0A7W9Q384_9ACTN</name>
<organism evidence="1 2">
    <name type="scientific">Streptomyces echinatus</name>
    <dbReference type="NCBI Taxonomy" id="67293"/>
    <lineage>
        <taxon>Bacteria</taxon>
        <taxon>Bacillati</taxon>
        <taxon>Actinomycetota</taxon>
        <taxon>Actinomycetes</taxon>
        <taxon>Kitasatosporales</taxon>
        <taxon>Streptomycetaceae</taxon>
        <taxon>Streptomyces</taxon>
    </lineage>
</organism>
<gene>
    <name evidence="1" type="ORF">FHS34_008024</name>
</gene>